<accession>A0A1Y1ITW7</accession>
<reference evidence="1 2" key="1">
    <citation type="journal article" date="2014" name="Nat. Commun.">
        <title>Klebsormidium flaccidum genome reveals primary factors for plant terrestrial adaptation.</title>
        <authorList>
            <person name="Hori K."/>
            <person name="Maruyama F."/>
            <person name="Fujisawa T."/>
            <person name="Togashi T."/>
            <person name="Yamamoto N."/>
            <person name="Seo M."/>
            <person name="Sato S."/>
            <person name="Yamada T."/>
            <person name="Mori H."/>
            <person name="Tajima N."/>
            <person name="Moriyama T."/>
            <person name="Ikeuchi M."/>
            <person name="Watanabe M."/>
            <person name="Wada H."/>
            <person name="Kobayashi K."/>
            <person name="Saito M."/>
            <person name="Masuda T."/>
            <person name="Sasaki-Sekimoto Y."/>
            <person name="Mashiguchi K."/>
            <person name="Awai K."/>
            <person name="Shimojima M."/>
            <person name="Masuda S."/>
            <person name="Iwai M."/>
            <person name="Nobusawa T."/>
            <person name="Narise T."/>
            <person name="Kondo S."/>
            <person name="Saito H."/>
            <person name="Sato R."/>
            <person name="Murakawa M."/>
            <person name="Ihara Y."/>
            <person name="Oshima-Yamada Y."/>
            <person name="Ohtaka K."/>
            <person name="Satoh M."/>
            <person name="Sonobe K."/>
            <person name="Ishii M."/>
            <person name="Ohtani R."/>
            <person name="Kanamori-Sato M."/>
            <person name="Honoki R."/>
            <person name="Miyazaki D."/>
            <person name="Mochizuki H."/>
            <person name="Umetsu J."/>
            <person name="Higashi K."/>
            <person name="Shibata D."/>
            <person name="Kamiya Y."/>
            <person name="Sato N."/>
            <person name="Nakamura Y."/>
            <person name="Tabata S."/>
            <person name="Ida S."/>
            <person name="Kurokawa K."/>
            <person name="Ohta H."/>
        </authorList>
    </citation>
    <scope>NUCLEOTIDE SEQUENCE [LARGE SCALE GENOMIC DNA]</scope>
    <source>
        <strain evidence="1 2">NIES-2285</strain>
    </source>
</reference>
<dbReference type="Proteomes" id="UP000054558">
    <property type="component" value="Unassembled WGS sequence"/>
</dbReference>
<dbReference type="AlphaFoldDB" id="A0A1Y1ITW7"/>
<evidence type="ECO:0000313" key="1">
    <source>
        <dbReference type="EMBL" id="GAQ93532.1"/>
    </source>
</evidence>
<name>A0A1Y1ITW7_KLENI</name>
<keyword evidence="2" id="KW-1185">Reference proteome</keyword>
<protein>
    <submittedName>
        <fullName evidence="1">Uncharacterized protein</fullName>
    </submittedName>
</protein>
<feature type="non-terminal residue" evidence="1">
    <location>
        <position position="1"/>
    </location>
</feature>
<organism evidence="1 2">
    <name type="scientific">Klebsormidium nitens</name>
    <name type="common">Green alga</name>
    <name type="synonym">Ulothrix nitens</name>
    <dbReference type="NCBI Taxonomy" id="105231"/>
    <lineage>
        <taxon>Eukaryota</taxon>
        <taxon>Viridiplantae</taxon>
        <taxon>Streptophyta</taxon>
        <taxon>Klebsormidiophyceae</taxon>
        <taxon>Klebsormidiales</taxon>
        <taxon>Klebsormidiaceae</taxon>
        <taxon>Klebsormidium</taxon>
    </lineage>
</organism>
<proteinExistence type="predicted"/>
<gene>
    <name evidence="1" type="ORF">KFL_016240010</name>
</gene>
<evidence type="ECO:0000313" key="2">
    <source>
        <dbReference type="Proteomes" id="UP000054558"/>
    </source>
</evidence>
<dbReference type="EMBL" id="DF238573">
    <property type="protein sequence ID" value="GAQ93532.1"/>
    <property type="molecule type" value="Genomic_DNA"/>
</dbReference>
<dbReference type="OMA" id="WTEDYSY"/>
<sequence>DETEVRHVRHILKHADNKKLVILDARLGKRNEQAPTIVQGLGRHAWEQMHLEGAARKAEVWETSTETLTKLSTNNWGKAFRTEAQEEAWREAWWTEDYSYFEFLPASSSTITKVSDVSAPEASERC</sequence>